<organism evidence="1 2">
    <name type="scientific">Parelaphostrongylus tenuis</name>
    <name type="common">Meningeal worm</name>
    <dbReference type="NCBI Taxonomy" id="148309"/>
    <lineage>
        <taxon>Eukaryota</taxon>
        <taxon>Metazoa</taxon>
        <taxon>Ecdysozoa</taxon>
        <taxon>Nematoda</taxon>
        <taxon>Chromadorea</taxon>
        <taxon>Rhabditida</taxon>
        <taxon>Rhabditina</taxon>
        <taxon>Rhabditomorpha</taxon>
        <taxon>Strongyloidea</taxon>
        <taxon>Metastrongylidae</taxon>
        <taxon>Parelaphostrongylus</taxon>
    </lineage>
</organism>
<proteinExistence type="predicted"/>
<comment type="caution">
    <text evidence="1">The sequence shown here is derived from an EMBL/GenBank/DDBJ whole genome shotgun (WGS) entry which is preliminary data.</text>
</comment>
<dbReference type="Proteomes" id="UP001196413">
    <property type="component" value="Unassembled WGS sequence"/>
</dbReference>
<protein>
    <submittedName>
        <fullName evidence="1">Uncharacterized protein</fullName>
    </submittedName>
</protein>
<reference evidence="1" key="1">
    <citation type="submission" date="2021-06" db="EMBL/GenBank/DDBJ databases">
        <title>Parelaphostrongylus tenuis whole genome reference sequence.</title>
        <authorList>
            <person name="Garwood T.J."/>
            <person name="Larsen P.A."/>
            <person name="Fountain-Jones N.M."/>
            <person name="Garbe J.R."/>
            <person name="Macchietto M.G."/>
            <person name="Kania S.A."/>
            <person name="Gerhold R.W."/>
            <person name="Richards J.E."/>
            <person name="Wolf T.M."/>
        </authorList>
    </citation>
    <scope>NUCLEOTIDE SEQUENCE</scope>
    <source>
        <strain evidence="1">MNPRO001-30</strain>
        <tissue evidence="1">Meninges</tissue>
    </source>
</reference>
<keyword evidence="2" id="KW-1185">Reference proteome</keyword>
<accession>A0AAD5QRI0</accession>
<sequence>MGQLQLNPNGYTCSHSETIPPIIVEIFITCESMVHSTDSPYVYPRQLLYPSRQQTTTSLQNTGCHYRPLFAIDPPGFSSDRSTTPLALN</sequence>
<name>A0AAD5QRI0_PARTN</name>
<evidence type="ECO:0000313" key="2">
    <source>
        <dbReference type="Proteomes" id="UP001196413"/>
    </source>
</evidence>
<dbReference type="EMBL" id="JAHQIW010003696">
    <property type="protein sequence ID" value="KAJ1359757.1"/>
    <property type="molecule type" value="Genomic_DNA"/>
</dbReference>
<dbReference type="AlphaFoldDB" id="A0AAD5QRI0"/>
<gene>
    <name evidence="1" type="ORF">KIN20_018552</name>
</gene>
<evidence type="ECO:0000313" key="1">
    <source>
        <dbReference type="EMBL" id="KAJ1359757.1"/>
    </source>
</evidence>